<dbReference type="InterPro" id="IPR036390">
    <property type="entry name" value="WH_DNA-bd_sf"/>
</dbReference>
<comment type="caution">
    <text evidence="1">The sequence shown here is derived from an EMBL/GenBank/DDBJ whole genome shotgun (WGS) entry which is preliminary data.</text>
</comment>
<dbReference type="SUPFAM" id="SSF46785">
    <property type="entry name" value="Winged helix' DNA-binding domain"/>
    <property type="match status" value="1"/>
</dbReference>
<dbReference type="EMBL" id="JAGVWE010000002">
    <property type="protein sequence ID" value="MBS3062415.1"/>
    <property type="molecule type" value="Genomic_DNA"/>
</dbReference>
<gene>
    <name evidence="1" type="ORF">J4203_00955</name>
</gene>
<dbReference type="AlphaFoldDB" id="A0A8T4LGP2"/>
<dbReference type="InterPro" id="IPR036388">
    <property type="entry name" value="WH-like_DNA-bd_sf"/>
</dbReference>
<evidence type="ECO:0000313" key="1">
    <source>
        <dbReference type="EMBL" id="MBS3062415.1"/>
    </source>
</evidence>
<sequence>MVAYSEEQKRIALLLLHEPKTIEQLNQQLDIPYDALTRQLREMLQLGVVVKEGFPTQYRLKEEIAERAKKRKEIGEEDSNPVRLKITIEAQATERTGVEKALAEMEAALRKEPDFTVYECVLEKLIQTGEHYSSFLEVNLSVKDFRALMRLLFFYGPSSLEVLKPDKWTISADDLQDGLVDAANMVYSYNEYIIRQMTKKELLDFSKKLKGRFR</sequence>
<name>A0A8T4LGP2_9ARCH</name>
<reference evidence="1" key="2">
    <citation type="submission" date="2021-05" db="EMBL/GenBank/DDBJ databases">
        <title>Protein family content uncovers lineage relationships and bacterial pathway maintenance mechanisms in DPANN archaea.</title>
        <authorList>
            <person name="Castelle C.J."/>
            <person name="Meheust R."/>
            <person name="Jaffe A.L."/>
            <person name="Seitz K."/>
            <person name="Gong X."/>
            <person name="Baker B.J."/>
            <person name="Banfield J.F."/>
        </authorList>
    </citation>
    <scope>NUCLEOTIDE SEQUENCE</scope>
    <source>
        <strain evidence="1">RIFCSPLOWO2_01_FULL_58_19</strain>
    </source>
</reference>
<reference evidence="1" key="1">
    <citation type="submission" date="2021-03" db="EMBL/GenBank/DDBJ databases">
        <authorList>
            <person name="Jaffe A."/>
        </authorList>
    </citation>
    <scope>NUCLEOTIDE SEQUENCE</scope>
    <source>
        <strain evidence="1">RIFCSPLOWO2_01_FULL_58_19</strain>
    </source>
</reference>
<protein>
    <submittedName>
        <fullName evidence="1">Uncharacterized protein</fullName>
    </submittedName>
</protein>
<proteinExistence type="predicted"/>
<organism evidence="1 2">
    <name type="scientific">Candidatus Iainarchaeum sp</name>
    <dbReference type="NCBI Taxonomy" id="3101447"/>
    <lineage>
        <taxon>Archaea</taxon>
        <taxon>Candidatus Iainarchaeota</taxon>
        <taxon>Candidatus Iainarchaeia</taxon>
        <taxon>Candidatus Iainarchaeales</taxon>
        <taxon>Candidatus Iainarchaeaceae</taxon>
        <taxon>Candidatus Iainarchaeum</taxon>
    </lineage>
</organism>
<evidence type="ECO:0000313" key="2">
    <source>
        <dbReference type="Proteomes" id="UP000678237"/>
    </source>
</evidence>
<dbReference type="Gene3D" id="1.10.10.10">
    <property type="entry name" value="Winged helix-like DNA-binding domain superfamily/Winged helix DNA-binding domain"/>
    <property type="match status" value="1"/>
</dbReference>
<dbReference type="Proteomes" id="UP000678237">
    <property type="component" value="Unassembled WGS sequence"/>
</dbReference>
<accession>A0A8T4LGP2</accession>